<organism evidence="1 2">
    <name type="scientific">Dulcicalothrix desertica PCC 7102</name>
    <dbReference type="NCBI Taxonomy" id="232991"/>
    <lineage>
        <taxon>Bacteria</taxon>
        <taxon>Bacillati</taxon>
        <taxon>Cyanobacteriota</taxon>
        <taxon>Cyanophyceae</taxon>
        <taxon>Nostocales</taxon>
        <taxon>Calotrichaceae</taxon>
        <taxon>Dulcicalothrix</taxon>
    </lineage>
</organism>
<dbReference type="Proteomes" id="UP000271624">
    <property type="component" value="Unassembled WGS sequence"/>
</dbReference>
<protein>
    <submittedName>
        <fullName evidence="1">Uncharacterized protein</fullName>
    </submittedName>
</protein>
<dbReference type="OrthoDB" id="514442at2"/>
<reference evidence="1" key="2">
    <citation type="journal article" date="2019" name="Genome Biol. Evol.">
        <title>Day and night: Metabolic profiles and evolutionary relationships of six axenic non-marine cyanobacteria.</title>
        <authorList>
            <person name="Will S.E."/>
            <person name="Henke P."/>
            <person name="Boedeker C."/>
            <person name="Huang S."/>
            <person name="Brinkmann H."/>
            <person name="Rohde M."/>
            <person name="Jarek M."/>
            <person name="Friedl T."/>
            <person name="Seufert S."/>
            <person name="Schumacher M."/>
            <person name="Overmann J."/>
            <person name="Neumann-Schaal M."/>
            <person name="Petersen J."/>
        </authorList>
    </citation>
    <scope>NUCLEOTIDE SEQUENCE [LARGE SCALE GENOMIC DNA]</scope>
    <source>
        <strain evidence="1">PCC 7102</strain>
    </source>
</reference>
<comment type="caution">
    <text evidence="1">The sequence shown here is derived from an EMBL/GenBank/DDBJ whole genome shotgun (WGS) entry which is preliminary data.</text>
</comment>
<evidence type="ECO:0000313" key="1">
    <source>
        <dbReference type="EMBL" id="RUT03809.1"/>
    </source>
</evidence>
<dbReference type="RefSeq" id="WP_127083095.1">
    <property type="nucleotide sequence ID" value="NZ_RSCL01000012.1"/>
</dbReference>
<reference evidence="1" key="1">
    <citation type="submission" date="2018-12" db="EMBL/GenBank/DDBJ databases">
        <authorList>
            <person name="Will S."/>
            <person name="Neumann-Schaal M."/>
            <person name="Henke P."/>
        </authorList>
    </citation>
    <scope>NUCLEOTIDE SEQUENCE</scope>
    <source>
        <strain evidence="1">PCC 7102</strain>
    </source>
</reference>
<dbReference type="EMBL" id="RSCL01000012">
    <property type="protein sequence ID" value="RUT03809.1"/>
    <property type="molecule type" value="Genomic_DNA"/>
</dbReference>
<evidence type="ECO:0000313" key="2">
    <source>
        <dbReference type="Proteomes" id="UP000271624"/>
    </source>
</evidence>
<accession>A0A3S1B2X6</accession>
<proteinExistence type="predicted"/>
<sequence length="127" mass="14314">MPVKPKQYIVRFEMLLTKEILEHWQALADKVGISKAELVRRSMAGCRIKTIPEANWQCCWELLKISTSISQIAQAQESAINQGLTPPPINPIPFQELATEISRLRAQLILGTDGANNEAENTDDWEN</sequence>
<name>A0A3S1B2X6_9CYAN</name>
<keyword evidence="2" id="KW-1185">Reference proteome</keyword>
<dbReference type="AlphaFoldDB" id="A0A3S1B2X6"/>
<gene>
    <name evidence="1" type="ORF">DSM106972_047230</name>
</gene>